<evidence type="ECO:0000313" key="3">
    <source>
        <dbReference type="Proteomes" id="UP000331127"/>
    </source>
</evidence>
<name>A0A5M3WU86_9ACTN</name>
<feature type="transmembrane region" description="Helical" evidence="1">
    <location>
        <begin position="77"/>
        <end position="99"/>
    </location>
</feature>
<keyword evidence="1" id="KW-0472">Membrane</keyword>
<dbReference type="OrthoDB" id="5198790at2"/>
<keyword evidence="1" id="KW-1133">Transmembrane helix</keyword>
<sequence>MSLLEESYRRVLRLLPASYRAKREIVIAGLACVGVHWHSPALRTPSWPLALAILAALVLCARLPGLNFGAVDSITQTMTAVALGQSVAVALIGLVLVVLGTRALLAIPRAAEP</sequence>
<dbReference type="AlphaFoldDB" id="A0A5M3WU86"/>
<accession>A0A5M3WU86</accession>
<feature type="transmembrane region" description="Helical" evidence="1">
    <location>
        <begin position="45"/>
        <end position="65"/>
    </location>
</feature>
<dbReference type="RefSeq" id="WP_155356931.1">
    <property type="nucleotide sequence ID" value="NZ_BAAAHL010000068.1"/>
</dbReference>
<organism evidence="2 3">
    <name type="scientific">Acrocarpospora macrocephala</name>
    <dbReference type="NCBI Taxonomy" id="150177"/>
    <lineage>
        <taxon>Bacteria</taxon>
        <taxon>Bacillati</taxon>
        <taxon>Actinomycetota</taxon>
        <taxon>Actinomycetes</taxon>
        <taxon>Streptosporangiales</taxon>
        <taxon>Streptosporangiaceae</taxon>
        <taxon>Acrocarpospora</taxon>
    </lineage>
</organism>
<keyword evidence="3" id="KW-1185">Reference proteome</keyword>
<evidence type="ECO:0000313" key="2">
    <source>
        <dbReference type="EMBL" id="GES11579.1"/>
    </source>
</evidence>
<gene>
    <name evidence="2" type="ORF">Amac_051760</name>
</gene>
<comment type="caution">
    <text evidence="2">The sequence shown here is derived from an EMBL/GenBank/DDBJ whole genome shotgun (WGS) entry which is preliminary data.</text>
</comment>
<proteinExistence type="predicted"/>
<keyword evidence="1" id="KW-0812">Transmembrane</keyword>
<evidence type="ECO:0000256" key="1">
    <source>
        <dbReference type="SAM" id="Phobius"/>
    </source>
</evidence>
<protein>
    <submittedName>
        <fullName evidence="2">Uncharacterized protein</fullName>
    </submittedName>
</protein>
<dbReference type="EMBL" id="BLAE01000030">
    <property type="protein sequence ID" value="GES11579.1"/>
    <property type="molecule type" value="Genomic_DNA"/>
</dbReference>
<dbReference type="Proteomes" id="UP000331127">
    <property type="component" value="Unassembled WGS sequence"/>
</dbReference>
<reference evidence="2 3" key="1">
    <citation type="submission" date="2019-10" db="EMBL/GenBank/DDBJ databases">
        <title>Whole genome shotgun sequence of Acrocarpospora macrocephala NBRC 16266.</title>
        <authorList>
            <person name="Ichikawa N."/>
            <person name="Kimura A."/>
            <person name="Kitahashi Y."/>
            <person name="Komaki H."/>
            <person name="Oguchi A."/>
        </authorList>
    </citation>
    <scope>NUCLEOTIDE SEQUENCE [LARGE SCALE GENOMIC DNA]</scope>
    <source>
        <strain evidence="2 3">NBRC 16266</strain>
    </source>
</reference>